<dbReference type="AlphaFoldDB" id="A0A2A8D1D8"/>
<reference evidence="2 3" key="1">
    <citation type="submission" date="2017-10" db="EMBL/GenBank/DDBJ databases">
        <title>Draft genome of Longibacter Salinarum.</title>
        <authorList>
            <person name="Goh K.M."/>
            <person name="Shamsir M.S."/>
            <person name="Lim S.W."/>
        </authorList>
    </citation>
    <scope>NUCLEOTIDE SEQUENCE [LARGE SCALE GENOMIC DNA]</scope>
    <source>
        <strain evidence="2 3">KCTC 52045</strain>
    </source>
</reference>
<name>A0A2A8D1D8_9BACT</name>
<feature type="compositionally biased region" description="Low complexity" evidence="1">
    <location>
        <begin position="237"/>
        <end position="249"/>
    </location>
</feature>
<accession>A0A2A8D1D8</accession>
<organism evidence="2 3">
    <name type="scientific">Longibacter salinarum</name>
    <dbReference type="NCBI Taxonomy" id="1850348"/>
    <lineage>
        <taxon>Bacteria</taxon>
        <taxon>Pseudomonadati</taxon>
        <taxon>Rhodothermota</taxon>
        <taxon>Rhodothermia</taxon>
        <taxon>Rhodothermales</taxon>
        <taxon>Salisaetaceae</taxon>
        <taxon>Longibacter</taxon>
    </lineage>
</organism>
<feature type="region of interest" description="Disordered" evidence="1">
    <location>
        <begin position="227"/>
        <end position="262"/>
    </location>
</feature>
<evidence type="ECO:0000256" key="1">
    <source>
        <dbReference type="SAM" id="MobiDB-lite"/>
    </source>
</evidence>
<keyword evidence="3" id="KW-1185">Reference proteome</keyword>
<evidence type="ECO:0000313" key="2">
    <source>
        <dbReference type="EMBL" id="PEN14458.1"/>
    </source>
</evidence>
<dbReference type="EMBL" id="PDEQ01000002">
    <property type="protein sequence ID" value="PEN14458.1"/>
    <property type="molecule type" value="Genomic_DNA"/>
</dbReference>
<evidence type="ECO:0000313" key="3">
    <source>
        <dbReference type="Proteomes" id="UP000220102"/>
    </source>
</evidence>
<protein>
    <submittedName>
        <fullName evidence="2">Uncharacterized protein</fullName>
    </submittedName>
</protein>
<dbReference type="Proteomes" id="UP000220102">
    <property type="component" value="Unassembled WGS sequence"/>
</dbReference>
<gene>
    <name evidence="2" type="ORF">CRI94_05380</name>
</gene>
<comment type="caution">
    <text evidence="2">The sequence shown here is derived from an EMBL/GenBank/DDBJ whole genome shotgun (WGS) entry which is preliminary data.</text>
</comment>
<sequence>MHEPCPSYLRDLVSRHRDAPASPLVVLTPTDDVGRSIRTALLRQGTGQTGMWITTPTQFARVLGRTHPSARTARLVGRGDTFGILMDALKGISERVRDQLFQGESLESVVEAMVPVVRRLRENDISPATLYALSLGRSLSPAHRALVVGYEAYDRELLNGPMAGPSDVFGWATAQVRNGRISWLGQTTIVSFDDTTVGAAGATFLNAIRREARSFVRLGDPISSTHAPSAALASHMSSDAPPSADAPAPQTGAVEGSEETGGVRVDSLRAAVEWIQTQMDEEALDASSIEIAAPADLLDELEEKLHACGIRAAVHQENPDAVSLTSFDRAGFSRRHHFVAVAAAEEIREKGSMSLLTKDDWARLAELSEAPVAPETDAEAARRWQMSQVLWRHEGRATVLGIDTSLPEGVGKDAGEVIGVTGTPDAGSAATVRTNQTHEESIVTEALRRWVVDAVSVYHVPGELERIGQTSHLCSLLPDEAQDDAVDRLESAVRRLLNAGFSEWLADAVSVHPAPANCAIGTDGEWVQIPIHVAIRRPAGWCLLSISDIVLDGEDPSEAAIQDAVHVWSEATGQDVVLVARFGESSGWTPVSVESTRPFS</sequence>
<proteinExistence type="predicted"/>